<dbReference type="Pfam" id="PF13458">
    <property type="entry name" value="Peripla_BP_6"/>
    <property type="match status" value="1"/>
</dbReference>
<dbReference type="PANTHER" id="PTHR30483:SF6">
    <property type="entry name" value="PERIPLASMIC BINDING PROTEIN OF ABC TRANSPORTER FOR NATURAL AMINO ACIDS"/>
    <property type="match status" value="1"/>
</dbReference>
<comment type="similarity">
    <text evidence="1">Belongs to the leucine-binding protein family.</text>
</comment>
<organism evidence="5 6">
    <name type="scientific">Xenophilus arseniciresistens</name>
    <dbReference type="NCBI Taxonomy" id="1283306"/>
    <lineage>
        <taxon>Bacteria</taxon>
        <taxon>Pseudomonadati</taxon>
        <taxon>Pseudomonadota</taxon>
        <taxon>Betaproteobacteria</taxon>
        <taxon>Burkholderiales</taxon>
        <taxon>Comamonadaceae</taxon>
        <taxon>Xenophilus</taxon>
    </lineage>
</organism>
<feature type="chain" id="PRO_5042276507" evidence="3">
    <location>
        <begin position="21"/>
        <end position="409"/>
    </location>
</feature>
<proteinExistence type="inferred from homology"/>
<dbReference type="EMBL" id="JAQIPB010000001">
    <property type="protein sequence ID" value="MDA7414906.1"/>
    <property type="molecule type" value="Genomic_DNA"/>
</dbReference>
<protein>
    <submittedName>
        <fullName evidence="5">ABC transporter substrate-binding protein</fullName>
    </submittedName>
</protein>
<dbReference type="RefSeq" id="WP_271426181.1">
    <property type="nucleotide sequence ID" value="NZ_JAQIPB010000001.1"/>
</dbReference>
<dbReference type="InterPro" id="IPR028082">
    <property type="entry name" value="Peripla_BP_I"/>
</dbReference>
<reference evidence="5" key="1">
    <citation type="submission" date="2023-01" db="EMBL/GenBank/DDBJ databases">
        <title>Xenophilus mangrovi sp. nov., isolated from soil of Mangrove nature reserve.</title>
        <authorList>
            <person name="Xu S."/>
            <person name="Liu Z."/>
            <person name="Xu Y."/>
        </authorList>
    </citation>
    <scope>NUCLEOTIDE SEQUENCE</scope>
    <source>
        <strain evidence="5">YW8</strain>
    </source>
</reference>
<dbReference type="InterPro" id="IPR051010">
    <property type="entry name" value="BCAA_transport"/>
</dbReference>
<dbReference type="SUPFAM" id="SSF53822">
    <property type="entry name" value="Periplasmic binding protein-like I"/>
    <property type="match status" value="1"/>
</dbReference>
<evidence type="ECO:0000313" key="5">
    <source>
        <dbReference type="EMBL" id="MDA7414906.1"/>
    </source>
</evidence>
<keyword evidence="2 3" id="KW-0732">Signal</keyword>
<dbReference type="CDD" id="cd06335">
    <property type="entry name" value="PBP1_ABC_ligand_binding-like"/>
    <property type="match status" value="1"/>
</dbReference>
<evidence type="ECO:0000313" key="6">
    <source>
        <dbReference type="Proteomes" id="UP001212602"/>
    </source>
</evidence>
<evidence type="ECO:0000256" key="1">
    <source>
        <dbReference type="ARBA" id="ARBA00010062"/>
    </source>
</evidence>
<dbReference type="AlphaFoldDB" id="A0AAE3SYK2"/>
<evidence type="ECO:0000259" key="4">
    <source>
        <dbReference type="Pfam" id="PF13458"/>
    </source>
</evidence>
<dbReference type="Proteomes" id="UP001212602">
    <property type="component" value="Unassembled WGS sequence"/>
</dbReference>
<evidence type="ECO:0000256" key="3">
    <source>
        <dbReference type="SAM" id="SignalP"/>
    </source>
</evidence>
<gene>
    <name evidence="5" type="ORF">PGB34_00885</name>
</gene>
<sequence>MMIRSLIATICVAFAGTAFGATTTEPIRIGMNCPFEGGSADMGLSVRAAMRMIVRELNSVGGLLGQPVELVERDDRADPETGKKVAAEIIKEKVLVTIGYCNTGVATASIGIYQDAKVPLIVPVATGSLIANKFAPPASDQNFIFRTAVPDVQQVAFMVKVILKNGWQRVGLMADTSGYGEFGRKDLEAELAKHKLQVAHMERFPTGIKDLRPHMERARAAGVDVLFTYTTGPENALISQARADMKWKIPHIGPWTVGFGNHLSAAGAAADGALTAQTFIQDGQHNFDRQAFLRNVTRELGTDRVPCAMCAAQAYDAMQLVIRAIGQLRTQRTPLTPLTMRDALENLNEPVRGMVTVHQKPFSREDHEAVSQNMLVLGVVKDGKVRFANASEEIRSLIPQRKNVAEGAR</sequence>
<accession>A0AAE3SYK2</accession>
<feature type="signal peptide" evidence="3">
    <location>
        <begin position="1"/>
        <end position="20"/>
    </location>
</feature>
<dbReference type="InterPro" id="IPR028081">
    <property type="entry name" value="Leu-bd"/>
</dbReference>
<comment type="caution">
    <text evidence="5">The sequence shown here is derived from an EMBL/GenBank/DDBJ whole genome shotgun (WGS) entry which is preliminary data.</text>
</comment>
<keyword evidence="6" id="KW-1185">Reference proteome</keyword>
<dbReference type="Gene3D" id="3.40.50.2300">
    <property type="match status" value="2"/>
</dbReference>
<dbReference type="PANTHER" id="PTHR30483">
    <property type="entry name" value="LEUCINE-SPECIFIC-BINDING PROTEIN"/>
    <property type="match status" value="1"/>
</dbReference>
<evidence type="ECO:0000256" key="2">
    <source>
        <dbReference type="ARBA" id="ARBA00022729"/>
    </source>
</evidence>
<name>A0AAE3SYK2_9BURK</name>
<feature type="domain" description="Leucine-binding protein" evidence="4">
    <location>
        <begin position="26"/>
        <end position="384"/>
    </location>
</feature>